<dbReference type="VEuPathDB" id="FungiDB:F4678DRAFT_455706"/>
<keyword evidence="3" id="KW-1185">Reference proteome</keyword>
<comment type="caution">
    <text evidence="2">The sequence shown here is derived from an EMBL/GenBank/DDBJ whole genome shotgun (WGS) entry which is preliminary data.</text>
</comment>
<evidence type="ECO:0000313" key="2">
    <source>
        <dbReference type="EMBL" id="KAJ3579709.1"/>
    </source>
</evidence>
<organism evidence="2 3">
    <name type="scientific">Xylaria arbuscula</name>
    <dbReference type="NCBI Taxonomy" id="114810"/>
    <lineage>
        <taxon>Eukaryota</taxon>
        <taxon>Fungi</taxon>
        <taxon>Dikarya</taxon>
        <taxon>Ascomycota</taxon>
        <taxon>Pezizomycotina</taxon>
        <taxon>Sordariomycetes</taxon>
        <taxon>Xylariomycetidae</taxon>
        <taxon>Xylariales</taxon>
        <taxon>Xylariaceae</taxon>
        <taxon>Xylaria</taxon>
    </lineage>
</organism>
<evidence type="ECO:0000259" key="1">
    <source>
        <dbReference type="Pfam" id="PF12770"/>
    </source>
</evidence>
<dbReference type="AlphaFoldDB" id="A0A9W8NN72"/>
<proteinExistence type="predicted"/>
<dbReference type="PANTHER" id="PTHR19959">
    <property type="entry name" value="KINESIN LIGHT CHAIN"/>
    <property type="match status" value="1"/>
</dbReference>
<sequence>MDSTHADIINDEPGILEYAYRLEEMGSELMILYSNTKEIAFLDKALRSYQKALQNAPRNDSKLQQRLFQNIGSAYRVRFNSKGTIEDLDNAIQYLQQALGTSPLDDPEFLSGQHDELGDTFKTRYEKLGTIADLEDSVKHFQSAINATPEGHEELSPRLMNLGSMFGNRYLRLGDLADIEKSLSFNQRSLKATAADSPIRAALLQNIGRGYHDRYLNTAVMSDLSDAIIFYKEALNTTPEEDSKQPNRLQALGSGFGDRYQRTGNIDDIEEAIRLFADALRKTPKNHPELSFRLQNLSAALATRYGRKGVMGDLDHATTLSRLAVEKETNPVGDMFWSRRLETLAIVYQKRYVSTGAIQNLDHSIHYYQEVLNNTPADDPNRPFYLHCVGNSYADRYHRTWELVDLEQSIRYSRDALNLTPIGHAERPKRLHNLAGQYNFKYQQCGSIPDQEQSFRLAHEALELLPSDHLDRRELLTFLGHIYRDRYENKGEVVDIEQSIQYCHEALKLIPLDHPQLGGLFDSLAASYYAKYRTVGGDELLEQSIQLYRRVLDYPASSARTRIGAASFLLEAYSDASNWAEAHQAAVKALSLVQLLVPRYQERGDKQYHLSRVSGLASDAAAVSLNAGQSPYEAIRLLEQGRGIITGSVQDIRADISDLLEQHPKYSTKLLAFREILDHPQLTMISEHALDSRYKAARDFEKIVEEVRQLSGFERFLLGPSEDEIKAAVPSGGYIVVINVSQYRCDALIIERGQIQIVRLPDLRLSDIQDHAPQKKGMEKLESLQWLWRTVARPIFDAIGLEAVPPDGVWPRIWWVPTGALSKFPIHAAGDYSMEPRSGGSVLDRAISSYSTSIKALVHGRGEFAQRRSRDPSHKSVTLVAMRHTPQLSSLKFAAEEVDQVEALCKSMGLQINRPVPVGKHVISALEGCDIFHFAGHGLTDYGDPSKSCLLLEDWQNNPLTVARLFETNLHSKRPFLAFLSACGTGRVRQDSHADEGLHLIGGCQLAGFRHVIGTLWNVKDKVCVEMALETYDWIRQRGITDASVSEALHNASRKLRAGWVKETAERIARIKTRSSAIEATSASDSLGKDPRDVVSCDDEVPLYWVPYIHLGN</sequence>
<name>A0A9W8NN72_9PEZI</name>
<dbReference type="PANTHER" id="PTHR19959:SF119">
    <property type="entry name" value="FUNGAL LIPASE-LIKE DOMAIN-CONTAINING PROTEIN"/>
    <property type="match status" value="1"/>
</dbReference>
<dbReference type="VEuPathDB" id="FungiDB:F4678DRAFT_413442"/>
<dbReference type="InterPro" id="IPR024983">
    <property type="entry name" value="CHAT_dom"/>
</dbReference>
<protein>
    <recommendedName>
        <fullName evidence="1">CHAT domain-containing protein</fullName>
    </recommendedName>
</protein>
<dbReference type="EMBL" id="JANPWZ010000067">
    <property type="protein sequence ID" value="KAJ3579709.1"/>
    <property type="molecule type" value="Genomic_DNA"/>
</dbReference>
<dbReference type="Gene3D" id="1.25.40.10">
    <property type="entry name" value="Tetratricopeptide repeat domain"/>
    <property type="match status" value="3"/>
</dbReference>
<feature type="domain" description="CHAT" evidence="1">
    <location>
        <begin position="782"/>
        <end position="1113"/>
    </location>
</feature>
<dbReference type="Proteomes" id="UP001148614">
    <property type="component" value="Unassembled WGS sequence"/>
</dbReference>
<reference evidence="2" key="1">
    <citation type="submission" date="2022-07" db="EMBL/GenBank/DDBJ databases">
        <title>Genome Sequence of Xylaria arbuscula.</title>
        <authorList>
            <person name="Buettner E."/>
        </authorList>
    </citation>
    <scope>NUCLEOTIDE SEQUENCE</scope>
    <source>
        <strain evidence="2">VT107</strain>
    </source>
</reference>
<evidence type="ECO:0000313" key="3">
    <source>
        <dbReference type="Proteomes" id="UP001148614"/>
    </source>
</evidence>
<accession>A0A9W8NN72</accession>
<dbReference type="InterPro" id="IPR011990">
    <property type="entry name" value="TPR-like_helical_dom_sf"/>
</dbReference>
<gene>
    <name evidence="2" type="ORF">NPX13_g858</name>
</gene>
<dbReference type="Pfam" id="PF12770">
    <property type="entry name" value="CHAT"/>
    <property type="match status" value="1"/>
</dbReference>
<dbReference type="SUPFAM" id="SSF81901">
    <property type="entry name" value="HCP-like"/>
    <property type="match status" value="2"/>
</dbReference>